<dbReference type="Pfam" id="PF14341">
    <property type="entry name" value="PilX_N"/>
    <property type="match status" value="1"/>
</dbReference>
<feature type="domain" description="Type 4 fimbrial biogenesis protein PilX N-terminal" evidence="2">
    <location>
        <begin position="25"/>
        <end position="65"/>
    </location>
</feature>
<evidence type="ECO:0000256" key="1">
    <source>
        <dbReference type="SAM" id="Phobius"/>
    </source>
</evidence>
<dbReference type="AlphaFoldDB" id="A0A850T4K5"/>
<dbReference type="Proteomes" id="UP000553343">
    <property type="component" value="Unassembled WGS sequence"/>
</dbReference>
<feature type="transmembrane region" description="Helical" evidence="1">
    <location>
        <begin position="26"/>
        <end position="47"/>
    </location>
</feature>
<sequence>MKFSSIYSQRIQKDMKPLNYMNNQQGFALISTMLFLVLLTVIGIAGLNTTSVELQVTGNERVYRTDFYNQEMSLAVGKLNYKTWLTSAYLTTSESAAYFPIAGTDSNSNGISDVSEIIKGGKVIGSYRVRNNVSTATDITNWEDLADFGSAANHPANKIPALAHRDKPPPGSGYDPKNFEIRRFTITAYSVDDDRKVILQEGVYKAFNKYN</sequence>
<evidence type="ECO:0000313" key="3">
    <source>
        <dbReference type="EMBL" id="NWH06703.1"/>
    </source>
</evidence>
<keyword evidence="1" id="KW-0812">Transmembrane</keyword>
<keyword evidence="1" id="KW-1133">Transmembrane helix</keyword>
<comment type="caution">
    <text evidence="3">The sequence shown here is derived from an EMBL/GenBank/DDBJ whole genome shotgun (WGS) entry which is preliminary data.</text>
</comment>
<keyword evidence="1" id="KW-0472">Membrane</keyword>
<protein>
    <submittedName>
        <fullName evidence="3">Pilus assembly PilX N-terminal domain-containing protein</fullName>
    </submittedName>
</protein>
<keyword evidence="4" id="KW-1185">Reference proteome</keyword>
<evidence type="ECO:0000259" key="2">
    <source>
        <dbReference type="Pfam" id="PF14341"/>
    </source>
</evidence>
<proteinExistence type="predicted"/>
<dbReference type="RefSeq" id="WP_178368155.1">
    <property type="nucleotide sequence ID" value="NZ_JACADJ010000100.1"/>
</dbReference>
<dbReference type="EMBL" id="JACADJ010000100">
    <property type="protein sequence ID" value="NWH06703.1"/>
    <property type="molecule type" value="Genomic_DNA"/>
</dbReference>
<reference evidence="3 4" key="1">
    <citation type="submission" date="2020-06" db="EMBL/GenBank/DDBJ databases">
        <title>High-quality draft genome of sulfate reducer Desulfobacter latus type strain AcrS2 isolated from marine sediment.</title>
        <authorList>
            <person name="Hoppe M."/>
            <person name="Larsen C.K."/>
            <person name="Marshall I.P.G."/>
            <person name="Schramm A."/>
            <person name="Marietou A.G."/>
        </authorList>
    </citation>
    <scope>NUCLEOTIDE SEQUENCE [LARGE SCALE GENOMIC DNA]</scope>
    <source>
        <strain evidence="3 4">AcRS2</strain>
    </source>
</reference>
<name>A0A850T4K5_9BACT</name>
<evidence type="ECO:0000313" key="4">
    <source>
        <dbReference type="Proteomes" id="UP000553343"/>
    </source>
</evidence>
<organism evidence="3 4">
    <name type="scientific">Desulfobacter latus</name>
    <dbReference type="NCBI Taxonomy" id="2292"/>
    <lineage>
        <taxon>Bacteria</taxon>
        <taxon>Pseudomonadati</taxon>
        <taxon>Thermodesulfobacteriota</taxon>
        <taxon>Desulfobacteria</taxon>
        <taxon>Desulfobacterales</taxon>
        <taxon>Desulfobacteraceae</taxon>
        <taxon>Desulfobacter</taxon>
    </lineage>
</organism>
<dbReference type="InterPro" id="IPR025746">
    <property type="entry name" value="PilX_N_dom"/>
</dbReference>
<accession>A0A850T4K5</accession>
<gene>
    <name evidence="3" type="ORF">HXW94_17250</name>
</gene>